<dbReference type="SUPFAM" id="SSF46894">
    <property type="entry name" value="C-terminal effector domain of the bipartite response regulators"/>
    <property type="match status" value="1"/>
</dbReference>
<proteinExistence type="predicted"/>
<dbReference type="PANTHER" id="PTHR44688">
    <property type="entry name" value="DNA-BINDING TRANSCRIPTIONAL ACTIVATOR DEVR_DOSR"/>
    <property type="match status" value="1"/>
</dbReference>
<protein>
    <submittedName>
        <fullName evidence="6">Helix-turn-helix transcriptional regulator</fullName>
    </submittedName>
</protein>
<dbReference type="InterPro" id="IPR000792">
    <property type="entry name" value="Tscrpt_reg_LuxR_C"/>
</dbReference>
<keyword evidence="4" id="KW-0812">Transmembrane</keyword>
<dbReference type="PRINTS" id="PR00038">
    <property type="entry name" value="HTHLUXR"/>
</dbReference>
<evidence type="ECO:0000259" key="5">
    <source>
        <dbReference type="PROSITE" id="PS00622"/>
    </source>
</evidence>
<keyword evidence="4" id="KW-0472">Membrane</keyword>
<dbReference type="Gene3D" id="1.10.10.10">
    <property type="entry name" value="Winged helix-like DNA-binding domain superfamily/Winged helix DNA-binding domain"/>
    <property type="match status" value="1"/>
</dbReference>
<dbReference type="PROSITE" id="PS00622">
    <property type="entry name" value="HTH_LUXR_1"/>
    <property type="match status" value="1"/>
</dbReference>
<accession>A0ABU2K231</accession>
<feature type="transmembrane region" description="Helical" evidence="4">
    <location>
        <begin position="20"/>
        <end position="42"/>
    </location>
</feature>
<evidence type="ECO:0000256" key="2">
    <source>
        <dbReference type="ARBA" id="ARBA00023125"/>
    </source>
</evidence>
<feature type="domain" description="HTH luxR-type" evidence="5">
    <location>
        <begin position="85"/>
        <end position="112"/>
    </location>
</feature>
<keyword evidence="4" id="KW-1133">Transmembrane helix</keyword>
<evidence type="ECO:0000256" key="1">
    <source>
        <dbReference type="ARBA" id="ARBA00023015"/>
    </source>
</evidence>
<dbReference type="EMBL" id="JAVREI010000001">
    <property type="protein sequence ID" value="MDT0274350.1"/>
    <property type="molecule type" value="Genomic_DNA"/>
</dbReference>
<dbReference type="InterPro" id="IPR016032">
    <property type="entry name" value="Sig_transdc_resp-reg_C-effctor"/>
</dbReference>
<evidence type="ECO:0000313" key="6">
    <source>
        <dbReference type="EMBL" id="MDT0274350.1"/>
    </source>
</evidence>
<dbReference type="SMART" id="SM00421">
    <property type="entry name" value="HTH_LUXR"/>
    <property type="match status" value="1"/>
</dbReference>
<keyword evidence="1" id="KW-0805">Transcription regulation</keyword>
<gene>
    <name evidence="6" type="ORF">RM425_00390</name>
</gene>
<dbReference type="Pfam" id="PF00196">
    <property type="entry name" value="GerE"/>
    <property type="match status" value="1"/>
</dbReference>
<dbReference type="RefSeq" id="WP_311343203.1">
    <property type="nucleotide sequence ID" value="NZ_JAVREI010000001.1"/>
</dbReference>
<dbReference type="CDD" id="cd06170">
    <property type="entry name" value="LuxR_C_like"/>
    <property type="match status" value="1"/>
</dbReference>
<keyword evidence="3" id="KW-0804">Transcription</keyword>
<evidence type="ECO:0000256" key="3">
    <source>
        <dbReference type="ARBA" id="ARBA00023163"/>
    </source>
</evidence>
<keyword evidence="7" id="KW-1185">Reference proteome</keyword>
<name>A0ABU2K231_9ACTN</name>
<dbReference type="Proteomes" id="UP001183222">
    <property type="component" value="Unassembled WGS sequence"/>
</dbReference>
<evidence type="ECO:0000256" key="4">
    <source>
        <dbReference type="SAM" id="Phobius"/>
    </source>
</evidence>
<keyword evidence="2" id="KW-0238">DNA-binding</keyword>
<reference evidence="7" key="1">
    <citation type="submission" date="2023-07" db="EMBL/GenBank/DDBJ databases">
        <title>30 novel species of actinomycetes from the DSMZ collection.</title>
        <authorList>
            <person name="Nouioui I."/>
        </authorList>
    </citation>
    <scope>NUCLEOTIDE SEQUENCE [LARGE SCALE GENOMIC DNA]</scope>
    <source>
        <strain evidence="7">DSM 46792</strain>
    </source>
</reference>
<sequence length="133" mass="13716">MTTQLAPPGRSAPPPRPWPLRVSTASSFLAAAAGGVGVLAALADGDALRGKLTAEATEADPGLAADTIADGVTATTGLVRGSVAGQTYREIGGRLFISAKTVEHHVSRIRQRLGASNRSDLLARLRFEIAQSD</sequence>
<evidence type="ECO:0000313" key="7">
    <source>
        <dbReference type="Proteomes" id="UP001183222"/>
    </source>
</evidence>
<organism evidence="6 7">
    <name type="scientific">Blastococcus goldschmidtiae</name>
    <dbReference type="NCBI Taxonomy" id="3075546"/>
    <lineage>
        <taxon>Bacteria</taxon>
        <taxon>Bacillati</taxon>
        <taxon>Actinomycetota</taxon>
        <taxon>Actinomycetes</taxon>
        <taxon>Geodermatophilales</taxon>
        <taxon>Geodermatophilaceae</taxon>
        <taxon>Blastococcus</taxon>
    </lineage>
</organism>
<dbReference type="InterPro" id="IPR036388">
    <property type="entry name" value="WH-like_DNA-bd_sf"/>
</dbReference>
<comment type="caution">
    <text evidence="6">The sequence shown here is derived from an EMBL/GenBank/DDBJ whole genome shotgun (WGS) entry which is preliminary data.</text>
</comment>
<dbReference type="PANTHER" id="PTHR44688:SF16">
    <property type="entry name" value="DNA-BINDING TRANSCRIPTIONAL ACTIVATOR DEVR_DOSR"/>
    <property type="match status" value="1"/>
</dbReference>